<sequence>MIHCVVTLCVIVENLPPRFVRSNQIKHAVDSTCLPLSISEHHRCHFLLIPTAIMLLLLCVCTSVVGFGVDPALRISVFDELSLGEGFDGVTQVQGFHSESRAFHFQGSSREVKAPAEVSEQMVQKLRGKNEFTVLATLKQDHLNSGVILSIHHSEHRYDQVASHCHMFETRFIIDGIITFI</sequence>
<evidence type="ECO:0000313" key="3">
    <source>
        <dbReference type="Proteomes" id="UP000257200"/>
    </source>
</evidence>
<keyword evidence="3" id="KW-1185">Reference proteome</keyword>
<dbReference type="AlphaFoldDB" id="A0A3Q1GBH3"/>
<dbReference type="Proteomes" id="UP000257200">
    <property type="component" value="Unplaced"/>
</dbReference>
<feature type="transmembrane region" description="Helical" evidence="1">
    <location>
        <begin position="46"/>
        <end position="69"/>
    </location>
</feature>
<reference evidence="2" key="1">
    <citation type="submission" date="2025-08" db="UniProtKB">
        <authorList>
            <consortium name="Ensembl"/>
        </authorList>
    </citation>
    <scope>IDENTIFICATION</scope>
</reference>
<accession>A0A3Q1GBH3</accession>
<proteinExistence type="predicted"/>
<reference evidence="2" key="2">
    <citation type="submission" date="2025-09" db="UniProtKB">
        <authorList>
            <consortium name="Ensembl"/>
        </authorList>
    </citation>
    <scope>IDENTIFICATION</scope>
</reference>
<evidence type="ECO:0000256" key="1">
    <source>
        <dbReference type="SAM" id="Phobius"/>
    </source>
</evidence>
<dbReference type="STRING" id="80966.ENSAPOP00000026544"/>
<keyword evidence="1" id="KW-0472">Membrane</keyword>
<organism evidence="2 3">
    <name type="scientific">Acanthochromis polyacanthus</name>
    <name type="common">spiny chromis</name>
    <dbReference type="NCBI Taxonomy" id="80966"/>
    <lineage>
        <taxon>Eukaryota</taxon>
        <taxon>Metazoa</taxon>
        <taxon>Chordata</taxon>
        <taxon>Craniata</taxon>
        <taxon>Vertebrata</taxon>
        <taxon>Euteleostomi</taxon>
        <taxon>Actinopterygii</taxon>
        <taxon>Neopterygii</taxon>
        <taxon>Teleostei</taxon>
        <taxon>Neoteleostei</taxon>
        <taxon>Acanthomorphata</taxon>
        <taxon>Ovalentaria</taxon>
        <taxon>Pomacentridae</taxon>
        <taxon>Acanthochromis</taxon>
    </lineage>
</organism>
<evidence type="ECO:0000313" key="2">
    <source>
        <dbReference type="Ensembl" id="ENSAPOP00000026544.1"/>
    </source>
</evidence>
<keyword evidence="1" id="KW-1133">Transmembrane helix</keyword>
<name>A0A3Q1GBH3_9TELE</name>
<dbReference type="InParanoid" id="A0A3Q1GBH3"/>
<dbReference type="Ensembl" id="ENSAPOT00000003476.1">
    <property type="protein sequence ID" value="ENSAPOP00000026544.1"/>
    <property type="gene ID" value="ENSAPOG00000010429.1"/>
</dbReference>
<dbReference type="InterPro" id="IPR013320">
    <property type="entry name" value="ConA-like_dom_sf"/>
</dbReference>
<protein>
    <submittedName>
        <fullName evidence="2">Uncharacterized protein</fullName>
    </submittedName>
</protein>
<dbReference type="SUPFAM" id="SSF49899">
    <property type="entry name" value="Concanavalin A-like lectins/glucanases"/>
    <property type="match status" value="1"/>
</dbReference>
<dbReference type="Gene3D" id="2.60.120.200">
    <property type="match status" value="1"/>
</dbReference>
<dbReference type="GeneTree" id="ENSGT00810000125439"/>
<keyword evidence="1" id="KW-0812">Transmembrane</keyword>